<dbReference type="CDD" id="cd00038">
    <property type="entry name" value="CAP_ED"/>
    <property type="match status" value="1"/>
</dbReference>
<feature type="domain" description="HTH crp-type" evidence="4">
    <location>
        <begin position="149"/>
        <end position="215"/>
    </location>
</feature>
<sequence length="222" mass="25766">MQTKNNLFQKYYPFWNNLSESEKEQFKTYSGTKTFKKGENINRTDECAGFVLIKSGQIRIYIVSEEGREVTLYRLSEGNICIFTAQCVLDSISFDVIVEAEQDTELMILSPGRFHAVSEKNIFVKCFGYELATKRLSDAMWTLQQVLFMRADKRLALLLCEEMRKSRCDEIKLTHEQIAKYMGSAREVVSRLLKYFSDEEIVKLSRGTVKIIDREKLMEIAG</sequence>
<dbReference type="PANTHER" id="PTHR24567:SF74">
    <property type="entry name" value="HTH-TYPE TRANSCRIPTIONAL REGULATOR ARCR"/>
    <property type="match status" value="1"/>
</dbReference>
<dbReference type="PROSITE" id="PS51063">
    <property type="entry name" value="HTH_CRP_2"/>
    <property type="match status" value="1"/>
</dbReference>
<organism evidence="5 6">
    <name type="scientific">Taurinivorans muris</name>
    <dbReference type="NCBI Taxonomy" id="2787751"/>
    <lineage>
        <taxon>Bacteria</taxon>
        <taxon>Pseudomonadati</taxon>
        <taxon>Thermodesulfobacteriota</taxon>
        <taxon>Desulfovibrionia</taxon>
        <taxon>Desulfovibrionales</taxon>
        <taxon>Desulfovibrionaceae</taxon>
        <taxon>Taurinivorans</taxon>
    </lineage>
</organism>
<protein>
    <submittedName>
        <fullName evidence="5">Crp/Fnr family transcriptional regulator</fullName>
    </submittedName>
</protein>
<dbReference type="SUPFAM" id="SSF51206">
    <property type="entry name" value="cAMP-binding domain-like"/>
    <property type="match status" value="1"/>
</dbReference>
<keyword evidence="2" id="KW-0238">DNA-binding</keyword>
<dbReference type="Pfam" id="PF00027">
    <property type="entry name" value="cNMP_binding"/>
    <property type="match status" value="1"/>
</dbReference>
<evidence type="ECO:0000259" key="4">
    <source>
        <dbReference type="PROSITE" id="PS51063"/>
    </source>
</evidence>
<dbReference type="InterPro" id="IPR012318">
    <property type="entry name" value="HTH_CRP"/>
</dbReference>
<keyword evidence="3" id="KW-0804">Transcription</keyword>
<evidence type="ECO:0000256" key="2">
    <source>
        <dbReference type="ARBA" id="ARBA00023125"/>
    </source>
</evidence>
<gene>
    <name evidence="5" type="ORF">JBF11_06705</name>
</gene>
<dbReference type="Gene3D" id="2.60.120.10">
    <property type="entry name" value="Jelly Rolls"/>
    <property type="match status" value="1"/>
</dbReference>
<dbReference type="Gene3D" id="1.10.10.10">
    <property type="entry name" value="Winged helix-like DNA-binding domain superfamily/Winged helix DNA-binding domain"/>
    <property type="match status" value="1"/>
</dbReference>
<dbReference type="InterPro" id="IPR018490">
    <property type="entry name" value="cNMP-bd_dom_sf"/>
</dbReference>
<evidence type="ECO:0000313" key="5">
    <source>
        <dbReference type="EMBL" id="UWX05158.1"/>
    </source>
</evidence>
<keyword evidence="1" id="KW-0805">Transcription regulation</keyword>
<dbReference type="RefSeq" id="WP_334314724.1">
    <property type="nucleotide sequence ID" value="NZ_CP065938.1"/>
</dbReference>
<accession>A0ABY5XZH0</accession>
<dbReference type="PANTHER" id="PTHR24567">
    <property type="entry name" value="CRP FAMILY TRANSCRIPTIONAL REGULATORY PROTEIN"/>
    <property type="match status" value="1"/>
</dbReference>
<dbReference type="InterPro" id="IPR036390">
    <property type="entry name" value="WH_DNA-bd_sf"/>
</dbReference>
<dbReference type="InterPro" id="IPR014710">
    <property type="entry name" value="RmlC-like_jellyroll"/>
</dbReference>
<dbReference type="PRINTS" id="PR00034">
    <property type="entry name" value="HTHCRP"/>
</dbReference>
<evidence type="ECO:0000256" key="1">
    <source>
        <dbReference type="ARBA" id="ARBA00023015"/>
    </source>
</evidence>
<dbReference type="EMBL" id="CP065938">
    <property type="protein sequence ID" value="UWX05158.1"/>
    <property type="molecule type" value="Genomic_DNA"/>
</dbReference>
<evidence type="ECO:0000313" key="6">
    <source>
        <dbReference type="Proteomes" id="UP001058120"/>
    </source>
</evidence>
<dbReference type="Proteomes" id="UP001058120">
    <property type="component" value="Chromosome"/>
</dbReference>
<name>A0ABY5XZH0_9BACT</name>
<evidence type="ECO:0000256" key="3">
    <source>
        <dbReference type="ARBA" id="ARBA00023163"/>
    </source>
</evidence>
<dbReference type="InterPro" id="IPR050397">
    <property type="entry name" value="Env_Response_Regulators"/>
</dbReference>
<dbReference type="SMART" id="SM00419">
    <property type="entry name" value="HTH_CRP"/>
    <property type="match status" value="1"/>
</dbReference>
<dbReference type="InterPro" id="IPR000595">
    <property type="entry name" value="cNMP-bd_dom"/>
</dbReference>
<dbReference type="Pfam" id="PF13545">
    <property type="entry name" value="HTH_Crp_2"/>
    <property type="match status" value="1"/>
</dbReference>
<dbReference type="SUPFAM" id="SSF46785">
    <property type="entry name" value="Winged helix' DNA-binding domain"/>
    <property type="match status" value="1"/>
</dbReference>
<reference evidence="5" key="1">
    <citation type="submission" date="2020-12" db="EMBL/GenBank/DDBJ databases">
        <title>Taurinivorans muris gen. nov., sp. nov., fundamental and realized metabolic niche of a ubiquitous sulfidogenic bacterium in the murine intestine.</title>
        <authorList>
            <person name="Ye H."/>
            <person name="Hanson B.T."/>
            <person name="Loy A."/>
        </authorList>
    </citation>
    <scope>NUCLEOTIDE SEQUENCE</scope>
    <source>
        <strain evidence="5">LT0009</strain>
    </source>
</reference>
<proteinExistence type="predicted"/>
<keyword evidence="6" id="KW-1185">Reference proteome</keyword>
<dbReference type="InterPro" id="IPR036388">
    <property type="entry name" value="WH-like_DNA-bd_sf"/>
</dbReference>